<evidence type="ECO:0000313" key="1">
    <source>
        <dbReference type="EMBL" id="EDP21748.1"/>
    </source>
</evidence>
<dbReference type="GeneID" id="75068349"/>
<dbReference type="EMBL" id="ABED02000025">
    <property type="protein sequence ID" value="EDP21748.1"/>
    <property type="molecule type" value="Genomic_DNA"/>
</dbReference>
<dbReference type="RefSeq" id="WP_005923730.1">
    <property type="nucleotide sequence ID" value="NZ_DS483500.1"/>
</dbReference>
<reference evidence="1 2" key="2">
    <citation type="submission" date="2007-09" db="EMBL/GenBank/DDBJ databases">
        <authorList>
            <person name="Fulton L."/>
            <person name="Clifton S."/>
            <person name="Fulton B."/>
            <person name="Xu J."/>
            <person name="Minx P."/>
            <person name="Pepin K.H."/>
            <person name="Johnson M."/>
            <person name="Thiruvilangam P."/>
            <person name="Bhonagiri V."/>
            <person name="Nash W.E."/>
            <person name="Mardis E.R."/>
            <person name="Wilson R.K."/>
        </authorList>
    </citation>
    <scope>NUCLEOTIDE SEQUENCE [LARGE SCALE GENOMIC DNA]</scope>
    <source>
        <strain evidence="1 2">M21/2</strain>
    </source>
</reference>
<organism evidence="1 2">
    <name type="scientific">Faecalibacterium prausnitzii M21/2</name>
    <dbReference type="NCBI Taxonomy" id="411485"/>
    <lineage>
        <taxon>Bacteria</taxon>
        <taxon>Bacillati</taxon>
        <taxon>Bacillota</taxon>
        <taxon>Clostridia</taxon>
        <taxon>Eubacteriales</taxon>
        <taxon>Oscillospiraceae</taxon>
        <taxon>Faecalibacterium</taxon>
    </lineage>
</organism>
<dbReference type="InterPro" id="IPR011231">
    <property type="entry name" value="Phage_VT1-Sakai_H0018"/>
</dbReference>
<comment type="caution">
    <text evidence="1">The sequence shown here is derived from an EMBL/GenBank/DDBJ whole genome shotgun (WGS) entry which is preliminary data.</text>
</comment>
<proteinExistence type="predicted"/>
<protein>
    <recommendedName>
        <fullName evidence="3">DUF2190 family protein</fullName>
    </recommendedName>
</protein>
<sequence length="108" mass="10786">MIANYQQPGAAIDYINPTGDTIKAGQVVSLTTRIGIAGTEIPAAAVGSLHVKGVFTMDKASGAIALGAAVYYNASTDKVTTTASSAVPAGWAIAAAKSEDTTVQVCIG</sequence>
<dbReference type="HOGENOM" id="CLU_165535_2_0_9"/>
<dbReference type="AlphaFoldDB" id="A8SB55"/>
<gene>
    <name evidence="1" type="ORF">FAEPRAM212_01569</name>
</gene>
<name>A8SB55_9FIRM</name>
<evidence type="ECO:0000313" key="2">
    <source>
        <dbReference type="Proteomes" id="UP000005945"/>
    </source>
</evidence>
<dbReference type="Proteomes" id="UP000005945">
    <property type="component" value="Unassembled WGS sequence"/>
</dbReference>
<dbReference type="PIRSF" id="PIRSF030771">
    <property type="entry name" value="UCP030771"/>
    <property type="match status" value="1"/>
</dbReference>
<dbReference type="Pfam" id="PF09956">
    <property type="entry name" value="Phage_cement_2"/>
    <property type="match status" value="1"/>
</dbReference>
<accession>A8SB55</accession>
<reference evidence="1 2" key="1">
    <citation type="submission" date="2007-09" db="EMBL/GenBank/DDBJ databases">
        <title>Draft genome sequence of Faecalibacterium prausnitzii M21/2.</title>
        <authorList>
            <person name="Sudarsanam P."/>
            <person name="Ley R."/>
            <person name="Guruge J."/>
            <person name="Turnbaugh P.J."/>
            <person name="Mahowald M."/>
            <person name="Liep D."/>
            <person name="Gordon J."/>
        </authorList>
    </citation>
    <scope>NUCLEOTIDE SEQUENCE [LARGE SCALE GENOMIC DNA]</scope>
    <source>
        <strain evidence="1 2">M21/2</strain>
    </source>
</reference>
<evidence type="ECO:0008006" key="3">
    <source>
        <dbReference type="Google" id="ProtNLM"/>
    </source>
</evidence>